<dbReference type="InterPro" id="IPR036880">
    <property type="entry name" value="Kunitz_BPTI_sf"/>
</dbReference>
<keyword evidence="5" id="KW-1185">Reference proteome</keyword>
<dbReference type="InterPro" id="IPR002557">
    <property type="entry name" value="Chitin-bd_dom"/>
</dbReference>
<dbReference type="SMART" id="SM00289">
    <property type="entry name" value="WR1"/>
    <property type="match status" value="16"/>
</dbReference>
<reference evidence="6" key="1">
    <citation type="submission" date="2016-04" db="UniProtKB">
        <authorList>
            <consortium name="WormBaseParasite"/>
        </authorList>
    </citation>
    <scope>IDENTIFICATION</scope>
</reference>
<dbReference type="InterPro" id="IPR028150">
    <property type="entry name" value="Lustrin_cystein"/>
</dbReference>
<dbReference type="EMBL" id="UZAD01013204">
    <property type="protein sequence ID" value="VDN92073.1"/>
    <property type="molecule type" value="Genomic_DNA"/>
</dbReference>
<dbReference type="Gene3D" id="4.10.410.10">
    <property type="entry name" value="Pancreatic trypsin inhibitor Kunitz domain"/>
    <property type="match status" value="3"/>
</dbReference>
<evidence type="ECO:0000256" key="1">
    <source>
        <dbReference type="SAM" id="SignalP"/>
    </source>
</evidence>
<dbReference type="InterPro" id="IPR006150">
    <property type="entry name" value="Cys_repeat_1"/>
</dbReference>
<feature type="chain" id="PRO_5043122192" evidence="1">
    <location>
        <begin position="19"/>
        <end position="1349"/>
    </location>
</feature>
<dbReference type="GO" id="GO:0004867">
    <property type="term" value="F:serine-type endopeptidase inhibitor activity"/>
    <property type="evidence" value="ECO:0007669"/>
    <property type="project" value="InterPro"/>
</dbReference>
<dbReference type="CDD" id="cd00109">
    <property type="entry name" value="Kunitz-type"/>
    <property type="match status" value="2"/>
</dbReference>
<evidence type="ECO:0000259" key="3">
    <source>
        <dbReference type="PROSITE" id="PS50940"/>
    </source>
</evidence>
<gene>
    <name evidence="4" type="ORF">BPAG_LOCUS10887</name>
</gene>
<accession>A0A0N4TQP3</accession>
<evidence type="ECO:0000313" key="6">
    <source>
        <dbReference type="WBParaSite" id="BPAG_0001092501-mRNA-1"/>
    </source>
</evidence>
<dbReference type="Pfam" id="PF14625">
    <property type="entry name" value="Lustrin_cystein"/>
    <property type="match status" value="15"/>
</dbReference>
<dbReference type="Proteomes" id="UP000278627">
    <property type="component" value="Unassembled WGS sequence"/>
</dbReference>
<keyword evidence="1" id="KW-0732">Signal</keyword>
<feature type="domain" description="BPTI/Kunitz inhibitor" evidence="2">
    <location>
        <begin position="411"/>
        <end position="465"/>
    </location>
</feature>
<dbReference type="PROSITE" id="PS00280">
    <property type="entry name" value="BPTI_KUNITZ_1"/>
    <property type="match status" value="3"/>
</dbReference>
<dbReference type="SUPFAM" id="SSF57625">
    <property type="entry name" value="Invertebrate chitin-binding proteins"/>
    <property type="match status" value="1"/>
</dbReference>
<dbReference type="PROSITE" id="PS50279">
    <property type="entry name" value="BPTI_KUNITZ_2"/>
    <property type="match status" value="3"/>
</dbReference>
<dbReference type="PROSITE" id="PS50940">
    <property type="entry name" value="CHIT_BIND_II"/>
    <property type="match status" value="1"/>
</dbReference>
<dbReference type="InterPro" id="IPR036508">
    <property type="entry name" value="Chitin-bd_dom_sf"/>
</dbReference>
<feature type="signal peptide" evidence="1">
    <location>
        <begin position="1"/>
        <end position="18"/>
    </location>
</feature>
<dbReference type="PRINTS" id="PR00759">
    <property type="entry name" value="BASICPTASE"/>
</dbReference>
<dbReference type="GO" id="GO:0008061">
    <property type="term" value="F:chitin binding"/>
    <property type="evidence" value="ECO:0007669"/>
    <property type="project" value="InterPro"/>
</dbReference>
<dbReference type="InterPro" id="IPR020901">
    <property type="entry name" value="Prtase_inh_Kunz-CS"/>
</dbReference>
<dbReference type="GO" id="GO:0005576">
    <property type="term" value="C:extracellular region"/>
    <property type="evidence" value="ECO:0007669"/>
    <property type="project" value="InterPro"/>
</dbReference>
<dbReference type="PANTHER" id="PTHR46339">
    <property type="entry name" value="PROTEIN CBG15282-RELATED"/>
    <property type="match status" value="1"/>
</dbReference>
<sequence>MLIFHLTILSVYLLRILSTDFLATLDCKPGLDTKKANPSDNRSYFHCNADGLLLKRNCPNDKRFNATLLECLDETQPINYIDPLLLPQFQAPDDLCDGGIPMTRLSSPVICNPSIISCPDGYVCKPYGKTGAAYCCQGGSEMIETNDEDYCPDNQVTYFEITNGKPRSCSLSSGILCPIGFTCTVVRHIVISDKSISRCCGKNFGCPQNSAAQINPITDSYVSCSITSVNSCQNGFACVRSSTFDTSICCSETNSVLDDFCPVGKPLNDGTTECSEKLLCPNGYVCVTNENKNYCCPSHEHVCMLPREIGSCWSKKSKLSVTRYYFDTKTGTCRSFNYSGCGGNDNNFRTLDQCDGFCLAQQCEIGIAYRTDALNIACSPYMPNTCPKQFTCREPLFGPVSICCPNPEAVCKEMPSAGTNCFGQRIAIQRYYFDQTVQQCRSFEYFGCSGNNNNFRSKMDCENFCLANYDKVCGGIAPLEDPSGRLQKCSSFMACPSGYHCNDKQYCCPTSEYACTVPMSSGHTCANSMQYTAWYYNAITKNCMQFMYLGCDGSANRFISQQACMIHCTNSSTKIGQCPLGMSPYVADENKLPKICKLNVIGSCPALSSCVPSTTNIPICCKTSAICPNQRLPYTIPGSDSTVNCQPDRENCPSSSECMESSVKGFYMCCLKSSSKSLDINSNLDIDCPENLPTNGQQCQINDDNDDICPKGYICLNRFPSSNGLCCKTKPVCLKGRTHYLSEEKAQICGLKLDSCPKNTTCLVSSVPTVSICCKFASLPVAASKFMRSNLITPLCSNGRAPFYDPGSRTPRQCLTSRRGQCPSKFICQVAKSGGLYYCCPVSPLECINGRKAYLTPGSTIPQICSLNFNSCPSGYSCHPSADGSTSYCCLDVASEAQCPNDASPYLYANRPLACPARSNRCPTGYGCIRSTIYTVHLCCSVSFSPIPMCTNGIAYIEPITSEPQTCLPMLNNCPPGYQCQESSMLGHYLCCTSGHLNTRYAGYCPMGQIPYVRYANEEPQICHMALQPCPTVAQYMCIYSAEKMNSYCCAPIDTAYIGQAEISLHKQHTSTAEDRSGCPIGSQPLMDQWNQIQGCNPGMCPQMHSCHFSIQYNRYQCCLSMSYSLPMTFAIAADNAESSECQLGLARMKNGRCMRLLYIGQKGCTENDQCSMRVAEARCEQNYCVCPRNKLIHQSKCVTHCPDGFIDIAGRCRDLTTIVFMDSVDDRINGTIGGFCKNTVIVEEQCDVNNSYCNEISITCQCKPGYELKLDEMIKQDDTGSCVKMEKSKFTNQTSTFDETNLIDFFITEHNTVQNDTFPILKSTSFKDDSEDLERYLFQIDEHDVPNI</sequence>
<evidence type="ECO:0000313" key="4">
    <source>
        <dbReference type="EMBL" id="VDN92073.1"/>
    </source>
</evidence>
<dbReference type="InterPro" id="IPR053014">
    <property type="entry name" value="Cuticle_assoc_divergent"/>
</dbReference>
<feature type="domain" description="BPTI/Kunitz inhibitor" evidence="2">
    <location>
        <begin position="515"/>
        <end position="568"/>
    </location>
</feature>
<evidence type="ECO:0000259" key="2">
    <source>
        <dbReference type="PROSITE" id="PS50279"/>
    </source>
</evidence>
<evidence type="ECO:0000313" key="5">
    <source>
        <dbReference type="Proteomes" id="UP000278627"/>
    </source>
</evidence>
<dbReference type="InterPro" id="IPR002223">
    <property type="entry name" value="Kunitz_BPTI"/>
</dbReference>
<proteinExistence type="predicted"/>
<dbReference type="SMART" id="SM00131">
    <property type="entry name" value="KU"/>
    <property type="match status" value="3"/>
</dbReference>
<name>A0A0N4TQP3_BRUPA</name>
<dbReference type="STRING" id="6280.A0A0N4TQP3"/>
<protein>
    <submittedName>
        <fullName evidence="6">Kunitz/Bovine pancreatic trypsin inhibitor domain protein</fullName>
    </submittedName>
</protein>
<reference evidence="4 5" key="2">
    <citation type="submission" date="2018-11" db="EMBL/GenBank/DDBJ databases">
        <authorList>
            <consortium name="Pathogen Informatics"/>
        </authorList>
    </citation>
    <scope>NUCLEOTIDE SEQUENCE [LARGE SCALE GENOMIC DNA]</scope>
</reference>
<organism evidence="6">
    <name type="scientific">Brugia pahangi</name>
    <name type="common">Filarial nematode worm</name>
    <dbReference type="NCBI Taxonomy" id="6280"/>
    <lineage>
        <taxon>Eukaryota</taxon>
        <taxon>Metazoa</taxon>
        <taxon>Ecdysozoa</taxon>
        <taxon>Nematoda</taxon>
        <taxon>Chromadorea</taxon>
        <taxon>Rhabditida</taxon>
        <taxon>Spirurina</taxon>
        <taxon>Spiruromorpha</taxon>
        <taxon>Filarioidea</taxon>
        <taxon>Onchocercidae</taxon>
        <taxon>Brugia</taxon>
    </lineage>
</organism>
<dbReference type="Pfam" id="PF00014">
    <property type="entry name" value="Kunitz_BPTI"/>
    <property type="match status" value="3"/>
</dbReference>
<feature type="domain" description="Chitin-binding type-2" evidence="3">
    <location>
        <begin position="24"/>
        <end position="71"/>
    </location>
</feature>
<dbReference type="SUPFAM" id="SSF57362">
    <property type="entry name" value="BPTI-like"/>
    <property type="match status" value="3"/>
</dbReference>
<dbReference type="WBParaSite" id="BPAG_0001092501-mRNA-1">
    <property type="protein sequence ID" value="BPAG_0001092501-mRNA-1"/>
    <property type="gene ID" value="BPAG_0001092501"/>
</dbReference>
<dbReference type="PANTHER" id="PTHR46339:SF6">
    <property type="entry name" value="BPTI_KUNITZ INHIBITOR DOMAIN-CONTAINING PROTEIN"/>
    <property type="match status" value="1"/>
</dbReference>
<feature type="domain" description="BPTI/Kunitz inhibitor" evidence="2">
    <location>
        <begin position="303"/>
        <end position="358"/>
    </location>
</feature>